<reference evidence="3 5" key="2">
    <citation type="submission" date="2018-08" db="EMBL/GenBank/DDBJ databases">
        <title>Bacillus clarus sp. nov. strain PS00077A.</title>
        <authorList>
            <person name="Mendez Acevedo M."/>
            <person name="Carroll L."/>
            <person name="Mukherjee M."/>
            <person name="Wiedmann M."/>
            <person name="Kovac J."/>
        </authorList>
    </citation>
    <scope>NUCLEOTIDE SEQUENCE [LARGE SCALE GENOMIC DNA]</scope>
    <source>
        <strain evidence="3 5">PS00077A</strain>
    </source>
</reference>
<comment type="caution">
    <text evidence="2">The sequence shown here is derived from an EMBL/GenBank/DDBJ whole genome shotgun (WGS) entry which is preliminary data.</text>
</comment>
<gene>
    <name evidence="3" type="ORF">D0U04_26225</name>
    <name evidence="2" type="ORF">DJ93_3204</name>
</gene>
<evidence type="ECO:0000313" key="5">
    <source>
        <dbReference type="Proteomes" id="UP000264294"/>
    </source>
</evidence>
<dbReference type="Gene3D" id="3.40.630.30">
    <property type="match status" value="1"/>
</dbReference>
<dbReference type="Pfam" id="PF00583">
    <property type="entry name" value="Acetyltransf_1"/>
    <property type="match status" value="1"/>
</dbReference>
<dbReference type="Proteomes" id="UP000264294">
    <property type="component" value="Unassembled WGS sequence"/>
</dbReference>
<dbReference type="CDD" id="cd04301">
    <property type="entry name" value="NAT_SF"/>
    <property type="match status" value="1"/>
</dbReference>
<keyword evidence="2" id="KW-0808">Transferase</keyword>
<dbReference type="SUPFAM" id="SSF55729">
    <property type="entry name" value="Acyl-CoA N-acyltransferases (Nat)"/>
    <property type="match status" value="1"/>
</dbReference>
<dbReference type="EMBL" id="JMQC01000008">
    <property type="protein sequence ID" value="KFN01234.1"/>
    <property type="molecule type" value="Genomic_DNA"/>
</dbReference>
<feature type="domain" description="N-acetyltransferase" evidence="1">
    <location>
        <begin position="2"/>
        <end position="145"/>
    </location>
</feature>
<name>A0A090YQX3_9BACI</name>
<dbReference type="AlphaFoldDB" id="A0A090YQX3"/>
<dbReference type="RefSeq" id="WP_042981972.1">
    <property type="nucleotide sequence ID" value="NZ_JMQC01000008.1"/>
</dbReference>
<sequence length="145" mass="16819">MITVKQIDASETYLLRQTVLRPNQTLEDCKYLSDNEKDTFHLGAFSHDKLISIASFSKEIHPDLQTGIHYRLRGMATAPDFRKQHAGSSLIRKAEQTLQEREANVLWCNARITVADYYKRLGFHEHGEIFEIDLIGLHKVMYKEI</sequence>
<accession>A0A090YQX3</accession>
<evidence type="ECO:0000259" key="1">
    <source>
        <dbReference type="PROSITE" id="PS51186"/>
    </source>
</evidence>
<evidence type="ECO:0000313" key="3">
    <source>
        <dbReference type="EMBL" id="RFT63013.1"/>
    </source>
</evidence>
<dbReference type="InterPro" id="IPR016181">
    <property type="entry name" value="Acyl_CoA_acyltransferase"/>
</dbReference>
<dbReference type="EMBL" id="QVOD01000054">
    <property type="protein sequence ID" value="RFT63013.1"/>
    <property type="molecule type" value="Genomic_DNA"/>
</dbReference>
<dbReference type="PROSITE" id="PS51186">
    <property type="entry name" value="GNAT"/>
    <property type="match status" value="1"/>
</dbReference>
<dbReference type="PATRIC" id="fig|1405.8.peg.3313"/>
<evidence type="ECO:0000313" key="2">
    <source>
        <dbReference type="EMBL" id="KFN01234.1"/>
    </source>
</evidence>
<dbReference type="Proteomes" id="UP000029389">
    <property type="component" value="Unassembled WGS sequence"/>
</dbReference>
<dbReference type="GO" id="GO:0016747">
    <property type="term" value="F:acyltransferase activity, transferring groups other than amino-acyl groups"/>
    <property type="evidence" value="ECO:0007669"/>
    <property type="project" value="InterPro"/>
</dbReference>
<organism evidence="2 4">
    <name type="scientific">Bacillus clarus</name>
    <dbReference type="NCBI Taxonomy" id="2338372"/>
    <lineage>
        <taxon>Bacteria</taxon>
        <taxon>Bacillati</taxon>
        <taxon>Bacillota</taxon>
        <taxon>Bacilli</taxon>
        <taxon>Bacillales</taxon>
        <taxon>Bacillaceae</taxon>
        <taxon>Bacillus</taxon>
        <taxon>Bacillus cereus group</taxon>
    </lineage>
</organism>
<reference evidence="2 4" key="1">
    <citation type="submission" date="2014-04" db="EMBL/GenBank/DDBJ databases">
        <authorList>
            <person name="Bishop-Lilly K.A."/>
            <person name="Broomall S.M."/>
            <person name="Chain P.S."/>
            <person name="Chertkov O."/>
            <person name="Coyne S.R."/>
            <person name="Daligault H.E."/>
            <person name="Davenport K.W."/>
            <person name="Erkkila T."/>
            <person name="Frey K.G."/>
            <person name="Gibbons H.S."/>
            <person name="Gu W."/>
            <person name="Jaissle J."/>
            <person name="Johnson S.L."/>
            <person name="Koroleva G.I."/>
            <person name="Ladner J.T."/>
            <person name="Lo C.-C."/>
            <person name="Minogue T.D."/>
            <person name="Munk C."/>
            <person name="Palacios G.F."/>
            <person name="Redden C.L."/>
            <person name="Rosenzweig C.N."/>
            <person name="Scholz M.B."/>
            <person name="Teshima H."/>
            <person name="Xu Y."/>
        </authorList>
    </citation>
    <scope>NUCLEOTIDE SEQUENCE [LARGE SCALE GENOMIC DNA]</scope>
    <source>
        <strain evidence="2 4">BHP</strain>
    </source>
</reference>
<protein>
    <submittedName>
        <fullName evidence="3">GNAT family N-acetyltransferase</fullName>
    </submittedName>
    <submittedName>
        <fullName evidence="2">Putative acetyltransferase</fullName>
    </submittedName>
</protein>
<dbReference type="InterPro" id="IPR000182">
    <property type="entry name" value="GNAT_dom"/>
</dbReference>
<evidence type="ECO:0000313" key="4">
    <source>
        <dbReference type="Proteomes" id="UP000029389"/>
    </source>
</evidence>
<keyword evidence="5" id="KW-1185">Reference proteome</keyword>
<proteinExistence type="predicted"/>